<feature type="transmembrane region" description="Helical" evidence="5">
    <location>
        <begin position="96"/>
        <end position="118"/>
    </location>
</feature>
<dbReference type="EMBL" id="MFSP01000186">
    <property type="protein sequence ID" value="OGI61841.1"/>
    <property type="molecule type" value="Genomic_DNA"/>
</dbReference>
<evidence type="ECO:0000256" key="1">
    <source>
        <dbReference type="ARBA" id="ARBA00022475"/>
    </source>
</evidence>
<comment type="caution">
    <text evidence="6">The sequence shown here is derived from an EMBL/GenBank/DDBJ whole genome shotgun (WGS) entry which is preliminary data.</text>
</comment>
<evidence type="ECO:0000256" key="2">
    <source>
        <dbReference type="ARBA" id="ARBA00022692"/>
    </source>
</evidence>
<protein>
    <submittedName>
        <fullName evidence="6">Fumarate reductase</fullName>
    </submittedName>
</protein>
<dbReference type="AlphaFoldDB" id="A0A1F6UWS3"/>
<dbReference type="NCBIfam" id="NF003977">
    <property type="entry name" value="PRK05470.1-1"/>
    <property type="match status" value="1"/>
</dbReference>
<dbReference type="Proteomes" id="UP000179076">
    <property type="component" value="Unassembled WGS sequence"/>
</dbReference>
<organism evidence="6 7">
    <name type="scientific">Candidatus Muproteobacteria bacterium RBG_16_60_9</name>
    <dbReference type="NCBI Taxonomy" id="1817755"/>
    <lineage>
        <taxon>Bacteria</taxon>
        <taxon>Pseudomonadati</taxon>
        <taxon>Pseudomonadota</taxon>
        <taxon>Candidatus Muproteobacteria</taxon>
    </lineage>
</organism>
<dbReference type="HAMAP" id="MF_00709">
    <property type="entry name" value="Fumarate_red_D"/>
    <property type="match status" value="1"/>
</dbReference>
<dbReference type="GO" id="GO:0006106">
    <property type="term" value="P:fumarate metabolic process"/>
    <property type="evidence" value="ECO:0007669"/>
    <property type="project" value="InterPro"/>
</dbReference>
<evidence type="ECO:0000256" key="3">
    <source>
        <dbReference type="ARBA" id="ARBA00022989"/>
    </source>
</evidence>
<feature type="transmembrane region" description="Helical" evidence="5">
    <location>
        <begin position="58"/>
        <end position="76"/>
    </location>
</feature>
<accession>A0A1F6UWS3</accession>
<dbReference type="CDD" id="cd00547">
    <property type="entry name" value="QFR_TypeD_subunitD"/>
    <property type="match status" value="1"/>
</dbReference>
<evidence type="ECO:0000256" key="4">
    <source>
        <dbReference type="ARBA" id="ARBA00023136"/>
    </source>
</evidence>
<keyword evidence="2 5" id="KW-0812">Transmembrane</keyword>
<dbReference type="Pfam" id="PF02313">
    <property type="entry name" value="Fumarate_red_D"/>
    <property type="match status" value="1"/>
</dbReference>
<sequence length="120" mass="12660">MKRSNKPIFWSLFGAGGMLSALIGAMLIFITGLGIPLGIGLPQEAMTYSQVLALAQNFFGKVAILAVISLFLFHGCHRLYHGLHDLGVHVGPGIKAAFHGFAALGSLATLVLLIRIGFSA</sequence>
<keyword evidence="4 5" id="KW-0472">Membrane</keyword>
<keyword evidence="3 5" id="KW-1133">Transmembrane helix</keyword>
<name>A0A1F6UWS3_9PROT</name>
<dbReference type="InterPro" id="IPR034804">
    <property type="entry name" value="SQR/QFR_C/D"/>
</dbReference>
<dbReference type="GO" id="GO:0016020">
    <property type="term" value="C:membrane"/>
    <property type="evidence" value="ECO:0007669"/>
    <property type="project" value="InterPro"/>
</dbReference>
<evidence type="ECO:0000256" key="5">
    <source>
        <dbReference type="SAM" id="Phobius"/>
    </source>
</evidence>
<gene>
    <name evidence="6" type="ORF">A2W18_14710</name>
</gene>
<keyword evidence="1" id="KW-1003">Cell membrane</keyword>
<dbReference type="PIRSF" id="PIRSF000179">
    <property type="entry name" value="FrdD"/>
    <property type="match status" value="1"/>
</dbReference>
<evidence type="ECO:0000313" key="7">
    <source>
        <dbReference type="Proteomes" id="UP000179076"/>
    </source>
</evidence>
<dbReference type="SUPFAM" id="SSF81343">
    <property type="entry name" value="Fumarate reductase respiratory complex transmembrane subunits"/>
    <property type="match status" value="1"/>
</dbReference>
<proteinExistence type="inferred from homology"/>
<feature type="transmembrane region" description="Helical" evidence="5">
    <location>
        <begin position="12"/>
        <end position="38"/>
    </location>
</feature>
<reference evidence="6 7" key="1">
    <citation type="journal article" date="2016" name="Nat. Commun.">
        <title>Thousands of microbial genomes shed light on interconnected biogeochemical processes in an aquifer system.</title>
        <authorList>
            <person name="Anantharaman K."/>
            <person name="Brown C.T."/>
            <person name="Hug L.A."/>
            <person name="Sharon I."/>
            <person name="Castelle C.J."/>
            <person name="Probst A.J."/>
            <person name="Thomas B.C."/>
            <person name="Singh A."/>
            <person name="Wilkins M.J."/>
            <person name="Karaoz U."/>
            <person name="Brodie E.L."/>
            <person name="Williams K.H."/>
            <person name="Hubbard S.S."/>
            <person name="Banfield J.F."/>
        </authorList>
    </citation>
    <scope>NUCLEOTIDE SEQUENCE [LARGE SCALE GENOMIC DNA]</scope>
</reference>
<evidence type="ECO:0000313" key="6">
    <source>
        <dbReference type="EMBL" id="OGI61841.1"/>
    </source>
</evidence>
<dbReference type="Gene3D" id="1.20.1300.10">
    <property type="entry name" value="Fumarate reductase/succinate dehydrogenase, transmembrane subunit"/>
    <property type="match status" value="1"/>
</dbReference>
<dbReference type="InterPro" id="IPR003418">
    <property type="entry name" value="Fumarate_red_D"/>
</dbReference>